<feature type="repeat" description="TPR" evidence="3">
    <location>
        <begin position="637"/>
        <end position="670"/>
    </location>
</feature>
<evidence type="ECO:0000256" key="1">
    <source>
        <dbReference type="ARBA" id="ARBA00022803"/>
    </source>
</evidence>
<dbReference type="PANTHER" id="PTHR12558">
    <property type="entry name" value="CELL DIVISION CYCLE 16,23,27"/>
    <property type="match status" value="1"/>
</dbReference>
<dbReference type="Gene3D" id="3.30.40.10">
    <property type="entry name" value="Zinc/RING finger domain, C3HC4 (zinc finger)"/>
    <property type="match status" value="1"/>
</dbReference>
<dbReference type="PANTHER" id="PTHR12558:SF13">
    <property type="entry name" value="CELL DIVISION CYCLE PROTEIN 27 HOMOLOG"/>
    <property type="match status" value="1"/>
</dbReference>
<feature type="compositionally biased region" description="Low complexity" evidence="4">
    <location>
        <begin position="1"/>
        <end position="15"/>
    </location>
</feature>
<evidence type="ECO:0000313" key="5">
    <source>
        <dbReference type="EMBL" id="RIA82129.1"/>
    </source>
</evidence>
<dbReference type="EMBL" id="QKYT01000703">
    <property type="protein sequence ID" value="RIA82129.1"/>
    <property type="molecule type" value="Genomic_DNA"/>
</dbReference>
<dbReference type="PROSITE" id="PS50005">
    <property type="entry name" value="TPR"/>
    <property type="match status" value="3"/>
</dbReference>
<keyword evidence="6" id="KW-1185">Reference proteome</keyword>
<organism evidence="5 6">
    <name type="scientific">Glomus cerebriforme</name>
    <dbReference type="NCBI Taxonomy" id="658196"/>
    <lineage>
        <taxon>Eukaryota</taxon>
        <taxon>Fungi</taxon>
        <taxon>Fungi incertae sedis</taxon>
        <taxon>Mucoromycota</taxon>
        <taxon>Glomeromycotina</taxon>
        <taxon>Glomeromycetes</taxon>
        <taxon>Glomerales</taxon>
        <taxon>Glomeraceae</taxon>
        <taxon>Glomus</taxon>
    </lineage>
</organism>
<dbReference type="AlphaFoldDB" id="A0A397SBA3"/>
<dbReference type="InterPro" id="IPR011990">
    <property type="entry name" value="TPR-like_helical_dom_sf"/>
</dbReference>
<dbReference type="InterPro" id="IPR019734">
    <property type="entry name" value="TPR_rpt"/>
</dbReference>
<dbReference type="STRING" id="658196.A0A397SBA3"/>
<feature type="repeat" description="TPR" evidence="3">
    <location>
        <begin position="535"/>
        <end position="568"/>
    </location>
</feature>
<comment type="similarity">
    <text evidence="2">Belongs to the APC3/CDC27 family.</text>
</comment>
<dbReference type="Proteomes" id="UP000265703">
    <property type="component" value="Unassembled WGS sequence"/>
</dbReference>
<feature type="repeat" description="TPR" evidence="3">
    <location>
        <begin position="671"/>
        <end position="704"/>
    </location>
</feature>
<dbReference type="Pfam" id="PF13181">
    <property type="entry name" value="TPR_8"/>
    <property type="match status" value="1"/>
</dbReference>
<dbReference type="SUPFAM" id="SSF48452">
    <property type="entry name" value="TPR-like"/>
    <property type="match status" value="1"/>
</dbReference>
<dbReference type="OrthoDB" id="2372639at2759"/>
<evidence type="ECO:0000256" key="4">
    <source>
        <dbReference type="SAM" id="MobiDB-lite"/>
    </source>
</evidence>
<reference evidence="5 6" key="1">
    <citation type="submission" date="2018-06" db="EMBL/GenBank/DDBJ databases">
        <title>Comparative genomics reveals the genomic features of Rhizophagus irregularis, R. cerebriforme, R. diaphanum and Gigaspora rosea, and their symbiotic lifestyle signature.</title>
        <authorList>
            <person name="Morin E."/>
            <person name="San Clemente H."/>
            <person name="Chen E.C.H."/>
            <person name="De La Providencia I."/>
            <person name="Hainaut M."/>
            <person name="Kuo A."/>
            <person name="Kohler A."/>
            <person name="Murat C."/>
            <person name="Tang N."/>
            <person name="Roy S."/>
            <person name="Loubradou J."/>
            <person name="Henrissat B."/>
            <person name="Grigoriev I.V."/>
            <person name="Corradi N."/>
            <person name="Roux C."/>
            <person name="Martin F.M."/>
        </authorList>
    </citation>
    <scope>NUCLEOTIDE SEQUENCE [LARGE SCALE GENOMIC DNA]</scope>
    <source>
        <strain evidence="5 6">DAOM 227022</strain>
    </source>
</reference>
<evidence type="ECO:0000313" key="6">
    <source>
        <dbReference type="Proteomes" id="UP000265703"/>
    </source>
</evidence>
<sequence length="1039" mass="122116">MEGSSSQQQSGNSFSKKPNTSDNLEINNTVAYKTVSHRSISNNLILLELEEDGFFEPDEKAKKLIAELSEINCLYALKLLFENPANRFSPKVLRDSLVALVDPTPFDYYEIQSVTRLELHLRTWAAVLEKICFTQMRLSKELRDKVYNSLSKFVEIHRKTTQVMQEGIDNKYVSNQFNQFQDNKEYEDIIKKRNYNIDFLLIHLRDTLHSLRDDETWLYEITRRTKDLLKAALNITPGILSIMGSILDSQSKFDEISNKVAKTLRNTGSFLNELAGNEPLAFPHTLCSFIQFKAIEILLHLHNIDNQMFSMIETDFDQYIQKLNENNSTTDSSEKFPDEMTCPISIEPIDQLCIFKCQHILSLNSFKKLKQKICPQCKEKIEDNDIRYLSQNSIYKNLYPKFFEAGHILPSIELDDSNQIIDNQYDSDSDNSEVDQILTKKKKIMNIIKSNSNILLSSIIPKISKKQHPIYQNVLKELNEKNYTKSEYWCKKFLDTFPKSYSIRCILAYTYRCLNNYKKAHLYLNEAIEVKEKKPIAYFIRGEIFFRQGEYKKAINDLNKSLGYKAEINNLYIIIGNSCLLQAKYFNAQNYYDIALKKDPNNYLCLKNHAYIYGKQENYQKTLDMLDKLLNINEDDSLILCYYGEILSIKGKYYNAIEYFTKANNIDPENIHILIKRAIAYYILQEYDKALSDLDKVIQLDPLNSLAYYHKSLTYHTKQDVDNTSIAYNKFTELVSDDILAKIQLYHLEYLLNNNSSEDLSHILAKINQISNIKNASLLLIRCKIYIELKKYNEAQLDFDMLFNYWNDYDISYIYYLREYSDFWSYLCEVYEVNYGFTELGIVNEFNKYMYFGKKIYFISNLINLNNELCHFQESDANSLSGQVLCSKNEEFRLDVPGPSRLYYDIIWKINIKKILSRTCFIKFIVKFSNYQDEHILKYEDVSKLKGLGWIEYQFPSFCNKDIGYVLAGLSIEVKGSIDMQIDYVRYGYGTRKCNPNMSYLLPHYHEFYPNIPETFKNKYFSKKEMENLLELKDIINNL</sequence>
<dbReference type="Gene3D" id="1.25.40.10">
    <property type="entry name" value="Tetratricopeptide repeat domain"/>
    <property type="match status" value="3"/>
</dbReference>
<keyword evidence="1 3" id="KW-0802">TPR repeat</keyword>
<comment type="caution">
    <text evidence="5">The sequence shown here is derived from an EMBL/GenBank/DDBJ whole genome shotgun (WGS) entry which is preliminary data.</text>
</comment>
<dbReference type="Pfam" id="PF12895">
    <property type="entry name" value="ANAPC3"/>
    <property type="match status" value="1"/>
</dbReference>
<accession>A0A397SBA3</accession>
<protein>
    <submittedName>
        <fullName evidence="5">Uncharacterized protein</fullName>
    </submittedName>
</protein>
<dbReference type="SMART" id="SM00028">
    <property type="entry name" value="TPR"/>
    <property type="match status" value="7"/>
</dbReference>
<proteinExistence type="inferred from homology"/>
<evidence type="ECO:0000256" key="3">
    <source>
        <dbReference type="PROSITE-ProRule" id="PRU00339"/>
    </source>
</evidence>
<name>A0A397SBA3_9GLOM</name>
<dbReference type="SUPFAM" id="SSF57850">
    <property type="entry name" value="RING/U-box"/>
    <property type="match status" value="1"/>
</dbReference>
<dbReference type="GO" id="GO:0005680">
    <property type="term" value="C:anaphase-promoting complex"/>
    <property type="evidence" value="ECO:0007669"/>
    <property type="project" value="UniProtKB-ARBA"/>
</dbReference>
<evidence type="ECO:0000256" key="2">
    <source>
        <dbReference type="ARBA" id="ARBA00038210"/>
    </source>
</evidence>
<feature type="region of interest" description="Disordered" evidence="4">
    <location>
        <begin position="1"/>
        <end position="22"/>
    </location>
</feature>
<gene>
    <name evidence="5" type="ORF">C1645_835876</name>
</gene>
<dbReference type="InterPro" id="IPR013083">
    <property type="entry name" value="Znf_RING/FYVE/PHD"/>
</dbReference>